<dbReference type="Gene3D" id="3.90.180.10">
    <property type="entry name" value="Medium-chain alcohol dehydrogenases, catalytic domain"/>
    <property type="match status" value="1"/>
</dbReference>
<dbReference type="InterPro" id="IPR036291">
    <property type="entry name" value="NAD(P)-bd_dom_sf"/>
</dbReference>
<reference evidence="4" key="1">
    <citation type="submission" date="2022-10" db="EMBL/GenBank/DDBJ databases">
        <title>Tapping the CABI collections for fungal endophytes: first genome assemblies for Collariella, Neodidymelliopsis, Ascochyta clinopodiicola, Didymella pomorum, Didymosphaeria variabile, Neocosmospora piperis and Neocucurbitaria cava.</title>
        <authorList>
            <person name="Hill R."/>
        </authorList>
    </citation>
    <scope>NUCLEOTIDE SEQUENCE</scope>
    <source>
        <strain evidence="4">IMI 355082</strain>
    </source>
</reference>
<dbReference type="AlphaFoldDB" id="A0A9W9D259"/>
<dbReference type="SUPFAM" id="SSF50129">
    <property type="entry name" value="GroES-like"/>
    <property type="match status" value="1"/>
</dbReference>
<dbReference type="GO" id="GO:0016651">
    <property type="term" value="F:oxidoreductase activity, acting on NAD(P)H"/>
    <property type="evidence" value="ECO:0007669"/>
    <property type="project" value="InterPro"/>
</dbReference>
<evidence type="ECO:0000256" key="2">
    <source>
        <dbReference type="ARBA" id="ARBA00023002"/>
    </source>
</evidence>
<dbReference type="Pfam" id="PF08240">
    <property type="entry name" value="ADH_N"/>
    <property type="match status" value="1"/>
</dbReference>
<dbReference type="InterPro" id="IPR047122">
    <property type="entry name" value="Trans-enoyl_RdTase-like"/>
</dbReference>
<dbReference type="SUPFAM" id="SSF51735">
    <property type="entry name" value="NAD(P)-binding Rossmann-fold domains"/>
    <property type="match status" value="1"/>
</dbReference>
<dbReference type="InterPro" id="IPR011032">
    <property type="entry name" value="GroES-like_sf"/>
</dbReference>
<evidence type="ECO:0000313" key="4">
    <source>
        <dbReference type="EMBL" id="KAJ4397144.1"/>
    </source>
</evidence>
<evidence type="ECO:0000256" key="1">
    <source>
        <dbReference type="ARBA" id="ARBA00008072"/>
    </source>
</evidence>
<name>A0A9W9D259_9PEZI</name>
<organism evidence="4 5">
    <name type="scientific">Gnomoniopsis smithogilvyi</name>
    <dbReference type="NCBI Taxonomy" id="1191159"/>
    <lineage>
        <taxon>Eukaryota</taxon>
        <taxon>Fungi</taxon>
        <taxon>Dikarya</taxon>
        <taxon>Ascomycota</taxon>
        <taxon>Pezizomycotina</taxon>
        <taxon>Sordariomycetes</taxon>
        <taxon>Sordariomycetidae</taxon>
        <taxon>Diaporthales</taxon>
        <taxon>Gnomoniaceae</taxon>
        <taxon>Gnomoniopsis</taxon>
    </lineage>
</organism>
<dbReference type="PANTHER" id="PTHR45348:SF3">
    <property type="entry name" value="ENOYL REDUCTASE (ER) DOMAIN-CONTAINING PROTEIN"/>
    <property type="match status" value="1"/>
</dbReference>
<dbReference type="OrthoDB" id="9992527at2759"/>
<dbReference type="PANTHER" id="PTHR45348">
    <property type="entry name" value="HYPOTHETICAL OXIDOREDUCTASE (EUROFUNG)"/>
    <property type="match status" value="1"/>
</dbReference>
<dbReference type="Proteomes" id="UP001140453">
    <property type="component" value="Unassembled WGS sequence"/>
</dbReference>
<dbReference type="EMBL" id="JAPEVB010000001">
    <property type="protein sequence ID" value="KAJ4397144.1"/>
    <property type="molecule type" value="Genomic_DNA"/>
</dbReference>
<dbReference type="CDD" id="cd08249">
    <property type="entry name" value="enoyl_reductase_like"/>
    <property type="match status" value="1"/>
</dbReference>
<accession>A0A9W9D259</accession>
<proteinExistence type="inferred from homology"/>
<dbReference type="InterPro" id="IPR013154">
    <property type="entry name" value="ADH-like_N"/>
</dbReference>
<dbReference type="InterPro" id="IPR020843">
    <property type="entry name" value="ER"/>
</dbReference>
<comment type="similarity">
    <text evidence="1">Belongs to the zinc-containing alcohol dehydrogenase family.</text>
</comment>
<dbReference type="SMART" id="SM00829">
    <property type="entry name" value="PKS_ER"/>
    <property type="match status" value="1"/>
</dbReference>
<protein>
    <recommendedName>
        <fullName evidence="3">Enoyl reductase (ER) domain-containing protein</fullName>
    </recommendedName>
</protein>
<dbReference type="Gene3D" id="3.40.50.720">
    <property type="entry name" value="NAD(P)-binding Rossmann-like Domain"/>
    <property type="match status" value="1"/>
</dbReference>
<feature type="domain" description="Enoyl reductase (ER)" evidence="3">
    <location>
        <begin position="17"/>
        <end position="363"/>
    </location>
</feature>
<evidence type="ECO:0000313" key="5">
    <source>
        <dbReference type="Proteomes" id="UP001140453"/>
    </source>
</evidence>
<comment type="caution">
    <text evidence="4">The sequence shown here is derived from an EMBL/GenBank/DDBJ whole genome shotgun (WGS) entry which is preliminary data.</text>
</comment>
<keyword evidence="2" id="KW-0560">Oxidoreductase</keyword>
<gene>
    <name evidence="4" type="ORF">N0V93_001368</name>
</gene>
<keyword evidence="5" id="KW-1185">Reference proteome</keyword>
<evidence type="ECO:0000259" key="3">
    <source>
        <dbReference type="SMART" id="SM00829"/>
    </source>
</evidence>
<sequence length="369" mass="40439">MSFVPSKHQAVVIVQPRAPLEILEVDTIQPAEGEIVVRVIWFASTPLNLHNADGGTLVKPPHIMSGCFAGEVALLGDLSSHPQDLHVGDKVFGFAFAESKQRPMQEYITIPAYFCGKVPEGLSLQAAATVPSNFVTAVHTVTKDLGLELPWPVPQGWAPSEEVRDAPILVWGAASSVGQYALQVLKFWGYRNVLAVASRRHHDTLRGFGAAVCFDYTQQDVVQQILSKEADIPYIIDCIGSLEGTLTPLSKIAGHGSKVAVMLPVIVTHASSTQVPEYEMDVGKVLEGGWKEGVEVRGVRTHFYTENEFFKDHLQPNVMPELLARGLIQPNKQKIVEGATLLERAEKALALLRERDVSGEKLVWRVADE</sequence>